<sequence>MEKITNFGVVDVSREPSSVQKLFLKLCFMFKQINLDVYLSSTSSETVQLRVPRELNENHKQIGSIQYGGVKYPITHGSHLNLKYVELRLESDFLKEIRVFNMLHELIGERDANGWLKYKFTYADDEIKLAKRVAAIISKGMEREFGISYLTCGLDEDILTLPRAKPTAVKQYNQTEAIRIISDLLINKGYHVSRSSLDHPAYHLIVESDERVAKILVRHLQYDHAYDLST</sequence>
<accession>A0A740PME3</accession>
<name>A0A740PME3_SALTM</name>
<proteinExistence type="predicted"/>
<reference evidence="1" key="1">
    <citation type="journal article" date="2018" name="Genome Biol.">
        <title>SKESA: strategic k-mer extension for scrupulous assemblies.</title>
        <authorList>
            <person name="Souvorov A."/>
            <person name="Agarwala R."/>
            <person name="Lipman D.J."/>
        </authorList>
    </citation>
    <scope>NUCLEOTIDE SEQUENCE</scope>
    <source>
        <strain evidence="1">N26921</strain>
    </source>
</reference>
<gene>
    <name evidence="1" type="ORF">G9C53_005019</name>
</gene>
<protein>
    <submittedName>
        <fullName evidence="1">Uncharacterized protein</fullName>
    </submittedName>
</protein>
<comment type="caution">
    <text evidence="1">The sequence shown here is derived from an EMBL/GenBank/DDBJ whole genome shotgun (WGS) entry which is preliminary data.</text>
</comment>
<dbReference type="EMBL" id="DAATVL010000085">
    <property type="protein sequence ID" value="HAF0292612.1"/>
    <property type="molecule type" value="Genomic_DNA"/>
</dbReference>
<dbReference type="AlphaFoldDB" id="A0A740PME3"/>
<reference evidence="1" key="2">
    <citation type="submission" date="2018-07" db="EMBL/GenBank/DDBJ databases">
        <authorList>
            <consortium name="NCBI Pathogen Detection Project"/>
        </authorList>
    </citation>
    <scope>NUCLEOTIDE SEQUENCE</scope>
    <source>
        <strain evidence="1">N26921</strain>
    </source>
</reference>
<evidence type="ECO:0000313" key="1">
    <source>
        <dbReference type="EMBL" id="HAF0292612.1"/>
    </source>
</evidence>
<feature type="non-terminal residue" evidence="1">
    <location>
        <position position="230"/>
    </location>
</feature>
<organism evidence="1">
    <name type="scientific">Salmonella enterica subsp. enterica serovar Typhimurium var. 5-</name>
    <dbReference type="NCBI Taxonomy" id="1620419"/>
    <lineage>
        <taxon>Bacteria</taxon>
        <taxon>Pseudomonadati</taxon>
        <taxon>Pseudomonadota</taxon>
        <taxon>Gammaproteobacteria</taxon>
        <taxon>Enterobacterales</taxon>
        <taxon>Enterobacteriaceae</taxon>
        <taxon>Salmonella</taxon>
    </lineage>
</organism>